<evidence type="ECO:0000313" key="5">
    <source>
        <dbReference type="EMBL" id="OMD44709.1"/>
    </source>
</evidence>
<dbReference type="Proteomes" id="UP000187412">
    <property type="component" value="Unassembled WGS sequence"/>
</dbReference>
<organism evidence="5 6">
    <name type="scientific">Paenibacillus borealis</name>
    <dbReference type="NCBI Taxonomy" id="160799"/>
    <lineage>
        <taxon>Bacteria</taxon>
        <taxon>Bacillati</taxon>
        <taxon>Bacillota</taxon>
        <taxon>Bacilli</taxon>
        <taxon>Bacillales</taxon>
        <taxon>Paenibacillaceae</taxon>
        <taxon>Paenibacillus</taxon>
    </lineage>
</organism>
<dbReference type="InterPro" id="IPR009057">
    <property type="entry name" value="Homeodomain-like_sf"/>
</dbReference>
<dbReference type="PANTHER" id="PTHR47504:SF5">
    <property type="entry name" value="RIGHT ORIGIN-BINDING PROTEIN"/>
    <property type="match status" value="1"/>
</dbReference>
<evidence type="ECO:0000313" key="6">
    <source>
        <dbReference type="Proteomes" id="UP000187412"/>
    </source>
</evidence>
<dbReference type="EMBL" id="MPTB01000030">
    <property type="protein sequence ID" value="OMD44709.1"/>
    <property type="molecule type" value="Genomic_DNA"/>
</dbReference>
<dbReference type="InterPro" id="IPR050959">
    <property type="entry name" value="MarA-like"/>
</dbReference>
<protein>
    <submittedName>
        <fullName evidence="5">AraC family transcriptional regulator</fullName>
    </submittedName>
</protein>
<accession>A0ABX3H5H7</accession>
<dbReference type="InterPro" id="IPR018062">
    <property type="entry name" value="HTH_AraC-typ_CS"/>
</dbReference>
<name>A0ABX3H5H7_PAEBO</name>
<dbReference type="SUPFAM" id="SSF46689">
    <property type="entry name" value="Homeodomain-like"/>
    <property type="match status" value="2"/>
</dbReference>
<dbReference type="Pfam" id="PF14526">
    <property type="entry name" value="Cass2"/>
    <property type="match status" value="1"/>
</dbReference>
<dbReference type="InterPro" id="IPR018060">
    <property type="entry name" value="HTH_AraC"/>
</dbReference>
<dbReference type="Gene3D" id="1.10.10.60">
    <property type="entry name" value="Homeodomain-like"/>
    <property type="match status" value="2"/>
</dbReference>
<dbReference type="InterPro" id="IPR011256">
    <property type="entry name" value="Reg_factor_effector_dom_sf"/>
</dbReference>
<reference evidence="5 6" key="1">
    <citation type="submission" date="2016-10" db="EMBL/GenBank/DDBJ databases">
        <title>Paenibacillus species isolates.</title>
        <authorList>
            <person name="Beno S.M."/>
        </authorList>
    </citation>
    <scope>NUCLEOTIDE SEQUENCE [LARGE SCALE GENOMIC DNA]</scope>
    <source>
        <strain evidence="5 6">FSL H7-0744</strain>
    </source>
</reference>
<keyword evidence="1" id="KW-0805">Transcription regulation</keyword>
<keyword evidence="2" id="KW-0238">DNA-binding</keyword>
<comment type="caution">
    <text evidence="5">The sequence shown here is derived from an EMBL/GenBank/DDBJ whole genome shotgun (WGS) entry which is preliminary data.</text>
</comment>
<dbReference type="SMART" id="SM00871">
    <property type="entry name" value="AraC_E_bind"/>
    <property type="match status" value="1"/>
</dbReference>
<dbReference type="PANTHER" id="PTHR47504">
    <property type="entry name" value="RIGHT ORIGIN-BINDING PROTEIN"/>
    <property type="match status" value="1"/>
</dbReference>
<dbReference type="InterPro" id="IPR029441">
    <property type="entry name" value="Cass2"/>
</dbReference>
<evidence type="ECO:0000259" key="4">
    <source>
        <dbReference type="PROSITE" id="PS01124"/>
    </source>
</evidence>
<evidence type="ECO:0000256" key="2">
    <source>
        <dbReference type="ARBA" id="ARBA00023125"/>
    </source>
</evidence>
<dbReference type="RefSeq" id="WP_076112696.1">
    <property type="nucleotide sequence ID" value="NZ_MPTB01000030.1"/>
</dbReference>
<sequence length="290" mass="33309">MDYYFRIQQSLDYIEEHLQEELRIAEIAARAYFSAFHFQRMFLAISGFTVNEYIRKRRLSEAANRLRGSNESILQIALCLQYQSQEAFTRAFQSFTGLTPGKYRKAADVIQGQPVINFLELQKKTKGDVHKMDKPTLIHWEGTKIIGVEYKTNLNEDAHYKDIPGFYDDFGRNGRFMAIPEKQSPGMSYGIACHYQENGDFSFIIGEAVADTAEVPAEAYVQFDIPAGNYAMFKAHGPAGLTQSTRDYIYGTWLPNTNYERREGPDFEITDVLKSSYPDNMRITIYIPVD</sequence>
<dbReference type="Pfam" id="PF12833">
    <property type="entry name" value="HTH_18"/>
    <property type="match status" value="1"/>
</dbReference>
<gene>
    <name evidence="5" type="ORF">BSK56_21635</name>
</gene>
<keyword evidence="3" id="KW-0804">Transcription</keyword>
<evidence type="ECO:0000256" key="1">
    <source>
        <dbReference type="ARBA" id="ARBA00023015"/>
    </source>
</evidence>
<dbReference type="Gene3D" id="3.20.80.10">
    <property type="entry name" value="Regulatory factor, effector binding domain"/>
    <property type="match status" value="1"/>
</dbReference>
<dbReference type="PROSITE" id="PS00041">
    <property type="entry name" value="HTH_ARAC_FAMILY_1"/>
    <property type="match status" value="1"/>
</dbReference>
<dbReference type="SUPFAM" id="SSF55136">
    <property type="entry name" value="Probable bacterial effector-binding domain"/>
    <property type="match status" value="1"/>
</dbReference>
<dbReference type="SMART" id="SM00342">
    <property type="entry name" value="HTH_ARAC"/>
    <property type="match status" value="1"/>
</dbReference>
<proteinExistence type="predicted"/>
<keyword evidence="6" id="KW-1185">Reference proteome</keyword>
<dbReference type="InterPro" id="IPR010499">
    <property type="entry name" value="AraC_E-bd"/>
</dbReference>
<dbReference type="PROSITE" id="PS01124">
    <property type="entry name" value="HTH_ARAC_FAMILY_2"/>
    <property type="match status" value="1"/>
</dbReference>
<evidence type="ECO:0000256" key="3">
    <source>
        <dbReference type="ARBA" id="ARBA00023163"/>
    </source>
</evidence>
<feature type="domain" description="HTH araC/xylS-type" evidence="4">
    <location>
        <begin position="8"/>
        <end position="106"/>
    </location>
</feature>